<dbReference type="Proteomes" id="UP000291084">
    <property type="component" value="Chromosome 5"/>
</dbReference>
<proteinExistence type="predicted"/>
<dbReference type="EMBL" id="AP015038">
    <property type="protein sequence ID" value="BAT88330.1"/>
    <property type="molecule type" value="Genomic_DNA"/>
</dbReference>
<protein>
    <submittedName>
        <fullName evidence="2">Uncharacterized protein</fullName>
    </submittedName>
</protein>
<name>A0A0S3S689_PHAAN</name>
<reference evidence="2 3" key="1">
    <citation type="journal article" date="2015" name="Sci. Rep.">
        <title>The power of single molecule real-time sequencing technology in the de novo assembly of a eukaryotic genome.</title>
        <authorList>
            <person name="Sakai H."/>
            <person name="Naito K."/>
            <person name="Ogiso-Tanaka E."/>
            <person name="Takahashi Y."/>
            <person name="Iseki K."/>
            <person name="Muto C."/>
            <person name="Satou K."/>
            <person name="Teruya K."/>
            <person name="Shiroma A."/>
            <person name="Shimoji M."/>
            <person name="Hirano T."/>
            <person name="Itoh T."/>
            <person name="Kaga A."/>
            <person name="Tomooka N."/>
        </authorList>
    </citation>
    <scope>NUCLEOTIDE SEQUENCE [LARGE SCALE GENOMIC DNA]</scope>
    <source>
        <strain evidence="3">cv. Shumari</strain>
    </source>
</reference>
<gene>
    <name evidence="2" type="primary">Vigan.05G179200</name>
    <name evidence="2" type="ORF">VIGAN_05179200</name>
</gene>
<feature type="region of interest" description="Disordered" evidence="1">
    <location>
        <begin position="23"/>
        <end position="75"/>
    </location>
</feature>
<evidence type="ECO:0000313" key="2">
    <source>
        <dbReference type="EMBL" id="BAT88330.1"/>
    </source>
</evidence>
<feature type="compositionally biased region" description="Basic and acidic residues" evidence="1">
    <location>
        <begin position="48"/>
        <end position="66"/>
    </location>
</feature>
<organism evidence="2 3">
    <name type="scientific">Vigna angularis var. angularis</name>
    <dbReference type="NCBI Taxonomy" id="157739"/>
    <lineage>
        <taxon>Eukaryota</taxon>
        <taxon>Viridiplantae</taxon>
        <taxon>Streptophyta</taxon>
        <taxon>Embryophyta</taxon>
        <taxon>Tracheophyta</taxon>
        <taxon>Spermatophyta</taxon>
        <taxon>Magnoliopsida</taxon>
        <taxon>eudicotyledons</taxon>
        <taxon>Gunneridae</taxon>
        <taxon>Pentapetalae</taxon>
        <taxon>rosids</taxon>
        <taxon>fabids</taxon>
        <taxon>Fabales</taxon>
        <taxon>Fabaceae</taxon>
        <taxon>Papilionoideae</taxon>
        <taxon>50 kb inversion clade</taxon>
        <taxon>NPAAA clade</taxon>
        <taxon>indigoferoid/millettioid clade</taxon>
        <taxon>Phaseoleae</taxon>
        <taxon>Vigna</taxon>
    </lineage>
</organism>
<sequence>MVAIIPVTHYWSVRLVTVKNKKHPFHQSAKECKPRKQNRNLTAPEIPKNSEGRKKGFALGHERETQARAFRPKLN</sequence>
<accession>A0A0S3S689</accession>
<keyword evidence="3" id="KW-1185">Reference proteome</keyword>
<evidence type="ECO:0000256" key="1">
    <source>
        <dbReference type="SAM" id="MobiDB-lite"/>
    </source>
</evidence>
<dbReference type="AlphaFoldDB" id="A0A0S3S689"/>
<evidence type="ECO:0000313" key="3">
    <source>
        <dbReference type="Proteomes" id="UP000291084"/>
    </source>
</evidence>